<feature type="domain" description="Fungal lipase-type" evidence="1">
    <location>
        <begin position="68"/>
        <end position="198"/>
    </location>
</feature>
<dbReference type="SUPFAM" id="SSF53474">
    <property type="entry name" value="alpha/beta-Hydrolases"/>
    <property type="match status" value="1"/>
</dbReference>
<organism evidence="2">
    <name type="scientific">Leucothrix mucor</name>
    <dbReference type="NCBI Taxonomy" id="45248"/>
    <lineage>
        <taxon>Bacteria</taxon>
        <taxon>Pseudomonadati</taxon>
        <taxon>Pseudomonadota</taxon>
        <taxon>Gammaproteobacteria</taxon>
        <taxon>Thiotrichales</taxon>
        <taxon>Thiotrichaceae</taxon>
        <taxon>Leucothrix</taxon>
    </lineage>
</organism>
<dbReference type="GO" id="GO:0006629">
    <property type="term" value="P:lipid metabolic process"/>
    <property type="evidence" value="ECO:0007669"/>
    <property type="project" value="InterPro"/>
</dbReference>
<dbReference type="PANTHER" id="PTHR45856:SF24">
    <property type="entry name" value="FUNGAL LIPASE-LIKE DOMAIN-CONTAINING PROTEIN"/>
    <property type="match status" value="1"/>
</dbReference>
<reference evidence="2" key="1">
    <citation type="journal article" date="2020" name="mSystems">
        <title>Genome- and Community-Level Interaction Insights into Carbon Utilization and Element Cycling Functions of Hydrothermarchaeota in Hydrothermal Sediment.</title>
        <authorList>
            <person name="Zhou Z."/>
            <person name="Liu Y."/>
            <person name="Xu W."/>
            <person name="Pan J."/>
            <person name="Luo Z.H."/>
            <person name="Li M."/>
        </authorList>
    </citation>
    <scope>NUCLEOTIDE SEQUENCE [LARGE SCALE GENOMIC DNA]</scope>
    <source>
        <strain evidence="2">HyVt-493</strain>
    </source>
</reference>
<sequence length="265" mass="30249">MKFNVKAFGFSIENANFLARASNLVYDDFNDPKFTSEIESWGFKKSNISFFDSRGTQAFLVVDQEKIIIAFRGTEPDQLKDWVTDAKVRKTAGPYGDVHRGFANALSYVWSDIENVIDEVRDNRQTIWLTGHSLGAALATLATGAIQTNEEQIRVSGLYTFGSPRVGSHRFAKLFNQDNTHVYRFVNNSDIVTRVPLSQTYSHVGSLMYFNNDGELIPDKDLTWWNMFWDRMRGGLDSFLRLNPVDGITDHSMDKYEENIKNASR</sequence>
<comment type="caution">
    <text evidence="2">The sequence shown here is derived from an EMBL/GenBank/DDBJ whole genome shotgun (WGS) entry which is preliminary data.</text>
</comment>
<dbReference type="InterPro" id="IPR029058">
    <property type="entry name" value="AB_hydrolase_fold"/>
</dbReference>
<protein>
    <submittedName>
        <fullName evidence="2">Lipase family protein</fullName>
    </submittedName>
</protein>
<evidence type="ECO:0000313" key="2">
    <source>
        <dbReference type="EMBL" id="HFC92080.1"/>
    </source>
</evidence>
<dbReference type="InterPro" id="IPR051218">
    <property type="entry name" value="Sec_MonoDiacylglyc_Lipase"/>
</dbReference>
<dbReference type="Pfam" id="PF01764">
    <property type="entry name" value="Lipase_3"/>
    <property type="match status" value="1"/>
</dbReference>
<dbReference type="EMBL" id="DRMS01000183">
    <property type="protein sequence ID" value="HFC92080.1"/>
    <property type="molecule type" value="Genomic_DNA"/>
</dbReference>
<accession>A0A7V2SZQ3</accession>
<name>A0A7V2SZQ3_LEUMU</name>
<proteinExistence type="predicted"/>
<dbReference type="InterPro" id="IPR002921">
    <property type="entry name" value="Fungal_lipase-type"/>
</dbReference>
<dbReference type="CDD" id="cd00519">
    <property type="entry name" value="Lipase_3"/>
    <property type="match status" value="1"/>
</dbReference>
<dbReference type="Gene3D" id="3.40.50.1820">
    <property type="entry name" value="alpha/beta hydrolase"/>
    <property type="match status" value="1"/>
</dbReference>
<dbReference type="AlphaFoldDB" id="A0A7V2SZQ3"/>
<dbReference type="Proteomes" id="UP000885750">
    <property type="component" value="Unassembled WGS sequence"/>
</dbReference>
<dbReference type="PANTHER" id="PTHR45856">
    <property type="entry name" value="ALPHA/BETA-HYDROLASES SUPERFAMILY PROTEIN"/>
    <property type="match status" value="1"/>
</dbReference>
<gene>
    <name evidence="2" type="ORF">ENJ51_04635</name>
</gene>
<evidence type="ECO:0000259" key="1">
    <source>
        <dbReference type="Pfam" id="PF01764"/>
    </source>
</evidence>